<dbReference type="RefSeq" id="WP_244537010.1">
    <property type="nucleotide sequence ID" value="NZ_FOTK01000003.1"/>
</dbReference>
<organism evidence="2 3">
    <name type="scientific">Methylobacterium pseudosasicola</name>
    <dbReference type="NCBI Taxonomy" id="582667"/>
    <lineage>
        <taxon>Bacteria</taxon>
        <taxon>Pseudomonadati</taxon>
        <taxon>Pseudomonadota</taxon>
        <taxon>Alphaproteobacteria</taxon>
        <taxon>Hyphomicrobiales</taxon>
        <taxon>Methylobacteriaceae</taxon>
        <taxon>Methylobacterium</taxon>
    </lineage>
</organism>
<name>A0A1I4GNG6_9HYPH</name>
<protein>
    <submittedName>
        <fullName evidence="2">Uncharacterized protein</fullName>
    </submittedName>
</protein>
<evidence type="ECO:0000313" key="2">
    <source>
        <dbReference type="EMBL" id="SFL30927.1"/>
    </source>
</evidence>
<feature type="transmembrane region" description="Helical" evidence="1">
    <location>
        <begin position="85"/>
        <end position="104"/>
    </location>
</feature>
<dbReference type="Proteomes" id="UP000199048">
    <property type="component" value="Unassembled WGS sequence"/>
</dbReference>
<evidence type="ECO:0000256" key="1">
    <source>
        <dbReference type="SAM" id="Phobius"/>
    </source>
</evidence>
<sequence length="209" mass="21106">MTQLFRTGLAPERSSPKWIPVRRKRARQIKDLEPFPVAARSGTALASAAIPFVALVSPALAAAPAGGVAIPWGDWLVGLLQPVSAVLVPIAAAAVTAGVARVAPWAASLLTRERVEAAIRAGAEYGQNAVAGAARGRTVSVDLGSAVVAAGARHVLATAPAHVVRQAGGAEGVAARIFRALPLDPQASVGNVLTPALAALRAGDAAHRA</sequence>
<reference evidence="3" key="1">
    <citation type="submission" date="2016-10" db="EMBL/GenBank/DDBJ databases">
        <authorList>
            <person name="Varghese N."/>
            <person name="Submissions S."/>
        </authorList>
    </citation>
    <scope>NUCLEOTIDE SEQUENCE [LARGE SCALE GENOMIC DNA]</scope>
    <source>
        <strain evidence="3">BL36</strain>
    </source>
</reference>
<gene>
    <name evidence="2" type="ORF">SAMN05192568_100392</name>
</gene>
<dbReference type="EMBL" id="FOTK01000003">
    <property type="protein sequence ID" value="SFL30927.1"/>
    <property type="molecule type" value="Genomic_DNA"/>
</dbReference>
<keyword evidence="1" id="KW-0812">Transmembrane</keyword>
<keyword evidence="1" id="KW-1133">Transmembrane helix</keyword>
<proteinExistence type="predicted"/>
<accession>A0A1I4GNG6</accession>
<dbReference type="AlphaFoldDB" id="A0A1I4GNG6"/>
<dbReference type="STRING" id="582667.SAMN05192568_100392"/>
<keyword evidence="3" id="KW-1185">Reference proteome</keyword>
<keyword evidence="1" id="KW-0472">Membrane</keyword>
<evidence type="ECO:0000313" key="3">
    <source>
        <dbReference type="Proteomes" id="UP000199048"/>
    </source>
</evidence>